<keyword evidence="13" id="KW-1185">Reference proteome</keyword>
<dbReference type="CDD" id="cd00130">
    <property type="entry name" value="PAS"/>
    <property type="match status" value="2"/>
</dbReference>
<evidence type="ECO:0000256" key="6">
    <source>
        <dbReference type="ARBA" id="ARBA00023159"/>
    </source>
</evidence>
<dbReference type="SUPFAM" id="SSF47459">
    <property type="entry name" value="HLH, helix-loop-helix DNA-binding domain"/>
    <property type="match status" value="1"/>
</dbReference>
<evidence type="ECO:0000256" key="2">
    <source>
        <dbReference type="ARBA" id="ARBA00022737"/>
    </source>
</evidence>
<dbReference type="InterPro" id="IPR001067">
    <property type="entry name" value="Nuc_translocat"/>
</dbReference>
<keyword evidence="4" id="KW-0805">Transcription regulation</keyword>
<dbReference type="NCBIfam" id="TIGR00229">
    <property type="entry name" value="sensory_box"/>
    <property type="match status" value="1"/>
</dbReference>
<dbReference type="AlphaFoldDB" id="A0A9P0D5Q3"/>
<protein>
    <recommendedName>
        <fullName evidence="14">Hypoxia-inducible factor 1-alpha</fullName>
    </recommendedName>
</protein>
<dbReference type="PANTHER" id="PTHR23043">
    <property type="entry name" value="HYPOXIA-INDUCIBLE FACTOR 1 ALPHA"/>
    <property type="match status" value="1"/>
</dbReference>
<dbReference type="GO" id="GO:0005634">
    <property type="term" value="C:nucleus"/>
    <property type="evidence" value="ECO:0007669"/>
    <property type="project" value="UniProtKB-SubCell"/>
</dbReference>
<dbReference type="PANTHER" id="PTHR23043:SF17">
    <property type="entry name" value="PROTEIN SIMILAR"/>
    <property type="match status" value="1"/>
</dbReference>
<dbReference type="InterPro" id="IPR001610">
    <property type="entry name" value="PAC"/>
</dbReference>
<dbReference type="Pfam" id="PF23171">
    <property type="entry name" value="bHLH_HIF1A"/>
    <property type="match status" value="1"/>
</dbReference>
<dbReference type="SMART" id="SM00091">
    <property type="entry name" value="PAS"/>
    <property type="match status" value="2"/>
</dbReference>
<evidence type="ECO:0000256" key="8">
    <source>
        <dbReference type="ARBA" id="ARBA00023242"/>
    </source>
</evidence>
<dbReference type="GO" id="GO:0045944">
    <property type="term" value="P:positive regulation of transcription by RNA polymerase II"/>
    <property type="evidence" value="ECO:0007669"/>
    <property type="project" value="UniProtKB-ARBA"/>
</dbReference>
<feature type="domain" description="BHLH" evidence="11">
    <location>
        <begin position="95"/>
        <end position="148"/>
    </location>
</feature>
<evidence type="ECO:0000256" key="5">
    <source>
        <dbReference type="ARBA" id="ARBA00023125"/>
    </source>
</evidence>
<evidence type="ECO:0000256" key="3">
    <source>
        <dbReference type="ARBA" id="ARBA00022843"/>
    </source>
</evidence>
<dbReference type="PRINTS" id="PR00785">
    <property type="entry name" value="NCTRNSLOCATR"/>
</dbReference>
<dbReference type="FunFam" id="3.30.450.20:FF:000015">
    <property type="entry name" value="Hypoxia-inducible factor 1-alpha isoform 1"/>
    <property type="match status" value="1"/>
</dbReference>
<evidence type="ECO:0000256" key="7">
    <source>
        <dbReference type="ARBA" id="ARBA00023163"/>
    </source>
</evidence>
<comment type="subcellular location">
    <subcellularLocation>
        <location evidence="1">Nucleus</location>
    </subcellularLocation>
</comment>
<dbReference type="SMART" id="SM00353">
    <property type="entry name" value="HLH"/>
    <property type="match status" value="1"/>
</dbReference>
<evidence type="ECO:0000256" key="1">
    <source>
        <dbReference type="ARBA" id="ARBA00004123"/>
    </source>
</evidence>
<feature type="domain" description="PAS" evidence="10">
    <location>
        <begin position="172"/>
        <end position="227"/>
    </location>
</feature>
<evidence type="ECO:0000313" key="12">
    <source>
        <dbReference type="EMBL" id="CAH1112319.1"/>
    </source>
</evidence>
<dbReference type="Gene3D" id="4.10.280.10">
    <property type="entry name" value="Helix-loop-helix DNA-binding domain"/>
    <property type="match status" value="1"/>
</dbReference>
<dbReference type="Gene3D" id="3.30.450.20">
    <property type="entry name" value="PAS domain"/>
    <property type="match status" value="3"/>
</dbReference>
<name>A0A9P0D5Q3_9CUCU</name>
<evidence type="ECO:0000259" key="10">
    <source>
        <dbReference type="PROSITE" id="PS50112"/>
    </source>
</evidence>
<dbReference type="SUPFAM" id="SSF55785">
    <property type="entry name" value="PYP-like sensor domain (PAS domain)"/>
    <property type="match status" value="2"/>
</dbReference>
<proteinExistence type="predicted"/>
<keyword evidence="5" id="KW-0238">DNA-binding</keyword>
<dbReference type="Pfam" id="PF00989">
    <property type="entry name" value="PAS"/>
    <property type="match status" value="1"/>
</dbReference>
<keyword evidence="9" id="KW-0379">Hydroxylation</keyword>
<dbReference type="GO" id="GO:0005667">
    <property type="term" value="C:transcription regulator complex"/>
    <property type="evidence" value="ECO:0007669"/>
    <property type="project" value="InterPro"/>
</dbReference>
<sequence>MTPVVYNEFEEPSYYSSYNCYNEVNNTARIETLECNQDSIARLQPSGLLAKLGVPCQETFDYDYGQCFGYYENGRYNMCQFVEVGDIEDFMNNEKRKEKSRNAARCRRSKESELYYDLASSLPISTDQVSQLDKASVMRLAISYLKIRNMIGSVPDLTEEDETSPTAGSLFLKTLDGFVMILSEEGDFIYLSENVNEYLGINQIDLLGQNVYDYSHPCDHDEIKEMLSGKETEDVSSCKSLFIRMKCTLTTNGRSVTLKSAVYKVIHSTGHIIKYKNSSNNENSDQSDMKTCYVAVSQPIPHPSNIECPLSKQTFLTKHNMDMKFTHADDDLMNEIIGYDSNDLLGKSVFEYYHAVDIDGILASYKCLFSKGQCQTGQYRFLAKSGGYVWLITQATLILDKNQKPQSVVCVNYIISGLECKDEIYSSSQYLVVKTENKSKPEAVIPEIIISDTKEPNNNEVKPKIEVKRPISSTRKLFGNLKEVEGSSRPISATSTIFAPRTEDMNKGFLTFSDEEPGLTMLKDEPEDLTHLAPVAGDVCVPLEDHPFLPDMLDDILLRDNFGPLLNDAPSDPFIAYRDFQDPSPQLLSPNLSKHSDCSLTSLNSPCDSLIDEDQSSFMNLQMDDVDLLKSPYTSMNISDDIPLLVSNDLMWSTNDKKSHQIINNNNSSLAQLLSSSLNKQMKSNDHGGGLLRKHELEDMHNMKNIRKSWQEQNNLSTKMTHLNKEDRGVQSSKRSNTNIYEYASKKTRNEPKEKISSELLHQLISNSHNKGRPNNKDNNKNNNNNWLLHSGKAACVSQPSDSVLMNLLIDTTNDKSSNASSSLQFRCRIQEDDNAKLRQIKEKHRRNQLLKNLLDPEAASISSLMDLTQQDYEVNAPVGNNLLQGIELLTALDTNSSI</sequence>
<evidence type="ECO:0000256" key="9">
    <source>
        <dbReference type="ARBA" id="ARBA00023278"/>
    </source>
</evidence>
<dbReference type="GO" id="GO:0000981">
    <property type="term" value="F:DNA-binding transcription factor activity, RNA polymerase II-specific"/>
    <property type="evidence" value="ECO:0007669"/>
    <property type="project" value="TreeGrafter"/>
</dbReference>
<dbReference type="InterPro" id="IPR013767">
    <property type="entry name" value="PAS_fold"/>
</dbReference>
<reference evidence="12" key="1">
    <citation type="submission" date="2022-01" db="EMBL/GenBank/DDBJ databases">
        <authorList>
            <person name="King R."/>
        </authorList>
    </citation>
    <scope>NUCLEOTIDE SEQUENCE</scope>
</reference>
<evidence type="ECO:0000259" key="11">
    <source>
        <dbReference type="PROSITE" id="PS50888"/>
    </source>
</evidence>
<keyword evidence="3" id="KW-0832">Ubl conjugation</keyword>
<dbReference type="Pfam" id="PF08447">
    <property type="entry name" value="PAS_3"/>
    <property type="match status" value="1"/>
</dbReference>
<gene>
    <name evidence="12" type="ORF">PSYICH_LOCUS12768</name>
</gene>
<dbReference type="GO" id="GO:0000977">
    <property type="term" value="F:RNA polymerase II transcription regulatory region sequence-specific DNA binding"/>
    <property type="evidence" value="ECO:0007669"/>
    <property type="project" value="TreeGrafter"/>
</dbReference>
<dbReference type="CDD" id="cd11433">
    <property type="entry name" value="bHLH-PAS_HIF"/>
    <property type="match status" value="1"/>
</dbReference>
<dbReference type="InterPro" id="IPR036638">
    <property type="entry name" value="HLH_DNA-bd_sf"/>
</dbReference>
<dbReference type="InterPro" id="IPR013655">
    <property type="entry name" value="PAS_fold_3"/>
</dbReference>
<keyword evidence="6" id="KW-0010">Activator</keyword>
<feature type="domain" description="PAS" evidence="10">
    <location>
        <begin position="330"/>
        <end position="372"/>
    </location>
</feature>
<dbReference type="SMART" id="SM00086">
    <property type="entry name" value="PAC"/>
    <property type="match status" value="1"/>
</dbReference>
<accession>A0A9P0D5Q3</accession>
<keyword evidence="7" id="KW-0804">Transcription</keyword>
<evidence type="ECO:0008006" key="14">
    <source>
        <dbReference type="Google" id="ProtNLM"/>
    </source>
</evidence>
<dbReference type="PROSITE" id="PS50888">
    <property type="entry name" value="BHLH"/>
    <property type="match status" value="1"/>
</dbReference>
<keyword evidence="2" id="KW-0677">Repeat</keyword>
<keyword evidence="8" id="KW-0539">Nucleus</keyword>
<dbReference type="EMBL" id="OV651818">
    <property type="protein sequence ID" value="CAH1112319.1"/>
    <property type="molecule type" value="Genomic_DNA"/>
</dbReference>
<dbReference type="GO" id="GO:0005737">
    <property type="term" value="C:cytoplasm"/>
    <property type="evidence" value="ECO:0007669"/>
    <property type="project" value="InterPro"/>
</dbReference>
<dbReference type="InterPro" id="IPR035965">
    <property type="entry name" value="PAS-like_dom_sf"/>
</dbReference>
<dbReference type="InterPro" id="IPR011598">
    <property type="entry name" value="bHLH_dom"/>
</dbReference>
<dbReference type="OrthoDB" id="6021714at2759"/>
<dbReference type="GO" id="GO:0046983">
    <property type="term" value="F:protein dimerization activity"/>
    <property type="evidence" value="ECO:0007669"/>
    <property type="project" value="InterPro"/>
</dbReference>
<organism evidence="12 13">
    <name type="scientific">Psylliodes chrysocephalus</name>
    <dbReference type="NCBI Taxonomy" id="3402493"/>
    <lineage>
        <taxon>Eukaryota</taxon>
        <taxon>Metazoa</taxon>
        <taxon>Ecdysozoa</taxon>
        <taxon>Arthropoda</taxon>
        <taxon>Hexapoda</taxon>
        <taxon>Insecta</taxon>
        <taxon>Pterygota</taxon>
        <taxon>Neoptera</taxon>
        <taxon>Endopterygota</taxon>
        <taxon>Coleoptera</taxon>
        <taxon>Polyphaga</taxon>
        <taxon>Cucujiformia</taxon>
        <taxon>Chrysomeloidea</taxon>
        <taxon>Chrysomelidae</taxon>
        <taxon>Galerucinae</taxon>
        <taxon>Alticini</taxon>
        <taxon>Psylliodes</taxon>
    </lineage>
</organism>
<dbReference type="PROSITE" id="PS50112">
    <property type="entry name" value="PAS"/>
    <property type="match status" value="2"/>
</dbReference>
<evidence type="ECO:0000256" key="4">
    <source>
        <dbReference type="ARBA" id="ARBA00023015"/>
    </source>
</evidence>
<dbReference type="InterPro" id="IPR000014">
    <property type="entry name" value="PAS"/>
</dbReference>
<dbReference type="Proteomes" id="UP001153636">
    <property type="component" value="Chromosome 6"/>
</dbReference>
<evidence type="ECO:0000313" key="13">
    <source>
        <dbReference type="Proteomes" id="UP001153636"/>
    </source>
</evidence>
<dbReference type="GO" id="GO:0071456">
    <property type="term" value="P:cellular response to hypoxia"/>
    <property type="evidence" value="ECO:0007669"/>
    <property type="project" value="TreeGrafter"/>
</dbReference>